<comment type="caution">
    <text evidence="2">The sequence shown here is derived from an EMBL/GenBank/DDBJ whole genome shotgun (WGS) entry which is preliminary data.</text>
</comment>
<evidence type="ECO:0000256" key="1">
    <source>
        <dbReference type="SAM" id="MobiDB-lite"/>
    </source>
</evidence>
<gene>
    <name evidence="2" type="ORF">HHI36_001902</name>
</gene>
<evidence type="ECO:0000313" key="2">
    <source>
        <dbReference type="EMBL" id="KAL3287431.1"/>
    </source>
</evidence>
<reference evidence="2 3" key="1">
    <citation type="journal article" date="2021" name="BMC Biol.">
        <title>Horizontally acquired antibacterial genes associated with adaptive radiation of ladybird beetles.</title>
        <authorList>
            <person name="Li H.S."/>
            <person name="Tang X.F."/>
            <person name="Huang Y.H."/>
            <person name="Xu Z.Y."/>
            <person name="Chen M.L."/>
            <person name="Du X.Y."/>
            <person name="Qiu B.Y."/>
            <person name="Chen P.T."/>
            <person name="Zhang W."/>
            <person name="Slipinski A."/>
            <person name="Escalona H.E."/>
            <person name="Waterhouse R.M."/>
            <person name="Zwick A."/>
            <person name="Pang H."/>
        </authorList>
    </citation>
    <scope>NUCLEOTIDE SEQUENCE [LARGE SCALE GENOMIC DNA]</scope>
    <source>
        <strain evidence="2">SYSU2018</strain>
    </source>
</reference>
<proteinExistence type="predicted"/>
<dbReference type="Proteomes" id="UP001516400">
    <property type="component" value="Unassembled WGS sequence"/>
</dbReference>
<feature type="compositionally biased region" description="Polar residues" evidence="1">
    <location>
        <begin position="42"/>
        <end position="54"/>
    </location>
</feature>
<feature type="region of interest" description="Disordered" evidence="1">
    <location>
        <begin position="14"/>
        <end position="96"/>
    </location>
</feature>
<dbReference type="AlphaFoldDB" id="A0ABD2P8Z1"/>
<dbReference type="EMBL" id="JABFTP020000185">
    <property type="protein sequence ID" value="KAL3287431.1"/>
    <property type="molecule type" value="Genomic_DNA"/>
</dbReference>
<organism evidence="2 3">
    <name type="scientific">Cryptolaemus montrouzieri</name>
    <dbReference type="NCBI Taxonomy" id="559131"/>
    <lineage>
        <taxon>Eukaryota</taxon>
        <taxon>Metazoa</taxon>
        <taxon>Ecdysozoa</taxon>
        <taxon>Arthropoda</taxon>
        <taxon>Hexapoda</taxon>
        <taxon>Insecta</taxon>
        <taxon>Pterygota</taxon>
        <taxon>Neoptera</taxon>
        <taxon>Endopterygota</taxon>
        <taxon>Coleoptera</taxon>
        <taxon>Polyphaga</taxon>
        <taxon>Cucujiformia</taxon>
        <taxon>Coccinelloidea</taxon>
        <taxon>Coccinellidae</taxon>
        <taxon>Scymninae</taxon>
        <taxon>Scymnini</taxon>
        <taxon>Cryptolaemus</taxon>
    </lineage>
</organism>
<protein>
    <submittedName>
        <fullName evidence="2">Uncharacterized protein</fullName>
    </submittedName>
</protein>
<evidence type="ECO:0000313" key="3">
    <source>
        <dbReference type="Proteomes" id="UP001516400"/>
    </source>
</evidence>
<sequence>MLSRTVWNLKAAVKQAVEPSCPNSPRTISSQRRNPRQSQSSGEQSQPHASSENPHASCEDPRESCKQPLENIIQNRADLLSSADDEPHADILPAIR</sequence>
<name>A0ABD2P8Z1_9CUCU</name>
<feature type="compositionally biased region" description="Low complexity" evidence="1">
    <location>
        <begin position="29"/>
        <end position="41"/>
    </location>
</feature>
<keyword evidence="3" id="KW-1185">Reference proteome</keyword>
<accession>A0ABD2P8Z1</accession>